<dbReference type="InterPro" id="IPR010720">
    <property type="entry name" value="Alpha-L-AF_C"/>
</dbReference>
<dbReference type="Proteomes" id="UP000627781">
    <property type="component" value="Unassembled WGS sequence"/>
</dbReference>
<proteinExistence type="predicted"/>
<dbReference type="SMART" id="SM00813">
    <property type="entry name" value="Alpha-L-AF_C"/>
    <property type="match status" value="1"/>
</dbReference>
<feature type="domain" description="Alpha-L-arabinofuranosidase C-terminal" evidence="3">
    <location>
        <begin position="1"/>
        <end position="166"/>
    </location>
</feature>
<name>A0ABR8PYR3_9CLOT</name>
<keyword evidence="5" id="KW-1185">Reference proteome</keyword>
<dbReference type="Gene3D" id="2.60.40.1180">
    <property type="entry name" value="Golgi alpha-mannosidase II"/>
    <property type="match status" value="1"/>
</dbReference>
<comment type="caution">
    <text evidence="4">The sequence shown here is derived from an EMBL/GenBank/DDBJ whole genome shotgun (WGS) entry which is preliminary data.</text>
</comment>
<protein>
    <recommendedName>
        <fullName evidence="3">Alpha-L-arabinofuranosidase C-terminal domain-containing protein</fullName>
    </recommendedName>
</protein>
<dbReference type="RefSeq" id="WP_191770144.1">
    <property type="nucleotide sequence ID" value="NZ_JACSRA010000040.1"/>
</dbReference>
<comment type="pathway">
    <text evidence="1">Glycan metabolism.</text>
</comment>
<dbReference type="InterPro" id="IPR017853">
    <property type="entry name" value="GH"/>
</dbReference>
<dbReference type="PANTHER" id="PTHR43576">
    <property type="entry name" value="ALPHA-L-ARABINOFURANOSIDASE C-RELATED"/>
    <property type="match status" value="1"/>
</dbReference>
<sequence length="173" mass="19604">MRDAIVASINLNLFNEHSDRVIMANIAQVVNVLQSVILTEGDKMIKTPTYHVFNMYKHHQDSILVSSFIKNDATKEEYSLPSISKSVSLDKDNKLHLTMSNCSLLNDYALDINILDYPFGKVSGKLLTEKMTAHNTFENPNKVYPIDFKDYTITDEGIKFIIPKCSVLSLTLE</sequence>
<dbReference type="InterPro" id="IPR013780">
    <property type="entry name" value="Glyco_hydro_b"/>
</dbReference>
<evidence type="ECO:0000256" key="1">
    <source>
        <dbReference type="ARBA" id="ARBA00004881"/>
    </source>
</evidence>
<dbReference type="SUPFAM" id="SSF51445">
    <property type="entry name" value="(Trans)glycosidases"/>
    <property type="match status" value="1"/>
</dbReference>
<accession>A0ABR8PYR3</accession>
<reference evidence="4 5" key="1">
    <citation type="submission" date="2020-08" db="EMBL/GenBank/DDBJ databases">
        <title>A Genomic Blueprint of the Chicken Gut Microbiome.</title>
        <authorList>
            <person name="Gilroy R."/>
            <person name="Ravi A."/>
            <person name="Getino M."/>
            <person name="Pursley I."/>
            <person name="Horton D.L."/>
            <person name="Alikhan N.-F."/>
            <person name="Baker D."/>
            <person name="Gharbi K."/>
            <person name="Hall N."/>
            <person name="Watson M."/>
            <person name="Adriaenssens E.M."/>
            <person name="Foster-Nyarko E."/>
            <person name="Jarju S."/>
            <person name="Secka A."/>
            <person name="Antonio M."/>
            <person name="Oren A."/>
            <person name="Chaudhuri R."/>
            <person name="La Ragione R.M."/>
            <person name="Hildebrand F."/>
            <person name="Pallen M.J."/>
        </authorList>
    </citation>
    <scope>NUCLEOTIDE SEQUENCE [LARGE SCALE GENOMIC DNA]</scope>
    <source>
        <strain evidence="4 5">Sa3CVN1</strain>
    </source>
</reference>
<evidence type="ECO:0000259" key="3">
    <source>
        <dbReference type="SMART" id="SM00813"/>
    </source>
</evidence>
<evidence type="ECO:0000256" key="2">
    <source>
        <dbReference type="ARBA" id="ARBA00011165"/>
    </source>
</evidence>
<organism evidence="4 5">
    <name type="scientific">Clostridium cibarium</name>
    <dbReference type="NCBI Taxonomy" id="2762247"/>
    <lineage>
        <taxon>Bacteria</taxon>
        <taxon>Bacillati</taxon>
        <taxon>Bacillota</taxon>
        <taxon>Clostridia</taxon>
        <taxon>Eubacteriales</taxon>
        <taxon>Clostridiaceae</taxon>
        <taxon>Clostridium</taxon>
    </lineage>
</organism>
<gene>
    <name evidence="4" type="ORF">H9661_18025</name>
</gene>
<dbReference type="EMBL" id="JACSRA010000040">
    <property type="protein sequence ID" value="MBD7913254.1"/>
    <property type="molecule type" value="Genomic_DNA"/>
</dbReference>
<dbReference type="PANTHER" id="PTHR43576:SF2">
    <property type="entry name" value="INTRACELLULAR EXO-ALPHA-L-ARABINOFURANOSIDASE 2"/>
    <property type="match status" value="1"/>
</dbReference>
<dbReference type="Pfam" id="PF06964">
    <property type="entry name" value="Alpha-L-AF_C"/>
    <property type="match status" value="1"/>
</dbReference>
<evidence type="ECO:0000313" key="5">
    <source>
        <dbReference type="Proteomes" id="UP000627781"/>
    </source>
</evidence>
<dbReference type="SUPFAM" id="SSF51011">
    <property type="entry name" value="Glycosyl hydrolase domain"/>
    <property type="match status" value="1"/>
</dbReference>
<comment type="subunit">
    <text evidence="2">Homohexamer; trimer of dimers.</text>
</comment>
<evidence type="ECO:0000313" key="4">
    <source>
        <dbReference type="EMBL" id="MBD7913254.1"/>
    </source>
</evidence>